<gene>
    <name evidence="4" type="ORF">PTSG_11715</name>
</gene>
<name>F2U053_SALR5</name>
<evidence type="ECO:0000313" key="5">
    <source>
        <dbReference type="Proteomes" id="UP000007799"/>
    </source>
</evidence>
<dbReference type="KEGG" id="sre:PTSG_11715"/>
<feature type="chain" id="PRO_5003288260" evidence="3">
    <location>
        <begin position="24"/>
        <end position="375"/>
    </location>
</feature>
<evidence type="ECO:0000256" key="3">
    <source>
        <dbReference type="SAM" id="SignalP"/>
    </source>
</evidence>
<evidence type="ECO:0000313" key="4">
    <source>
        <dbReference type="EMBL" id="EGD80781.1"/>
    </source>
</evidence>
<feature type="compositionally biased region" description="Low complexity" evidence="2">
    <location>
        <begin position="63"/>
        <end position="81"/>
    </location>
</feature>
<keyword evidence="1" id="KW-0175">Coiled coil</keyword>
<dbReference type="GeneID" id="16077939"/>
<proteinExistence type="predicted"/>
<keyword evidence="3" id="KW-0732">Signal</keyword>
<dbReference type="AlphaFoldDB" id="F2U053"/>
<protein>
    <submittedName>
        <fullName evidence="4">Uncharacterized protein</fullName>
    </submittedName>
</protein>
<evidence type="ECO:0000256" key="2">
    <source>
        <dbReference type="SAM" id="MobiDB-lite"/>
    </source>
</evidence>
<dbReference type="InParanoid" id="F2U053"/>
<accession>F2U053</accession>
<dbReference type="PROSITE" id="PS51257">
    <property type="entry name" value="PROKAR_LIPOPROTEIN"/>
    <property type="match status" value="1"/>
</dbReference>
<reference evidence="4" key="1">
    <citation type="submission" date="2009-08" db="EMBL/GenBank/DDBJ databases">
        <title>Annotation of Salpingoeca rosetta.</title>
        <authorList>
            <consortium name="The Broad Institute Genome Sequencing Platform"/>
            <person name="Russ C."/>
            <person name="Cuomo C."/>
            <person name="Burger G."/>
            <person name="Gray M.W."/>
            <person name="Holland P.W.H."/>
            <person name="King N."/>
            <person name="Lang F.B.F."/>
            <person name="Roger A.J."/>
            <person name="Ruiz-Trillo I."/>
            <person name="Young S.K."/>
            <person name="Zeng Q."/>
            <person name="Gargeya S."/>
            <person name="Alvarado L."/>
            <person name="Berlin A."/>
            <person name="Chapman S.B."/>
            <person name="Chen Z."/>
            <person name="Freedman E."/>
            <person name="Gellesch M."/>
            <person name="Goldberg J."/>
            <person name="Griggs A."/>
            <person name="Gujja S."/>
            <person name="Heilman E."/>
            <person name="Heiman D."/>
            <person name="Howarth C."/>
            <person name="Mehta T."/>
            <person name="Neiman D."/>
            <person name="Pearson M."/>
            <person name="Roberts A."/>
            <person name="Saif S."/>
            <person name="Shea T."/>
            <person name="Shenoy N."/>
            <person name="Sisk P."/>
            <person name="Stolte C."/>
            <person name="Sykes S."/>
            <person name="White J."/>
            <person name="Yandava C."/>
            <person name="Haas B."/>
            <person name="Nusbaum C."/>
            <person name="Birren B."/>
        </authorList>
    </citation>
    <scope>NUCLEOTIDE SEQUENCE [LARGE SCALE GENOMIC DNA]</scope>
    <source>
        <strain evidence="4">ATCC 50818</strain>
    </source>
</reference>
<dbReference type="RefSeq" id="XP_004997342.1">
    <property type="nucleotide sequence ID" value="XM_004997285.1"/>
</dbReference>
<keyword evidence="5" id="KW-1185">Reference proteome</keyword>
<dbReference type="Proteomes" id="UP000007799">
    <property type="component" value="Unassembled WGS sequence"/>
</dbReference>
<evidence type="ECO:0000256" key="1">
    <source>
        <dbReference type="SAM" id="Coils"/>
    </source>
</evidence>
<dbReference type="EMBL" id="GL832958">
    <property type="protein sequence ID" value="EGD80781.1"/>
    <property type="molecule type" value="Genomic_DNA"/>
</dbReference>
<sequence>MVACRCWCLGLVIALACVAVTAATNVNNNNNNNNEAPSIEARNGSLVFLLSANGDATFKIANANQDNNNENNNNNNNDNDNSGYEEVSMRAMASQLAALTTQLTEELSTVRSQAESQARAVTSAATDALNATLQDELSRLRSALDHERQLRLQQDTAAQSLQVEVSSLRQEAAWLRTNLSDAEGEAARLSAEVARQNTALIGALEMVSNVRDEAEQRDAGLDSRITDVVNDIGDVSMATENVHTAVEGLTTQVDRVKPQVLWQTSSANTYSLRDIFDDLRRQGMSPGVYDCVLRTNNEAHWTGRRFTITVNLYVRTTNPNYPHIIKELIDINAGSSGCNGGLTSFSVSSSNTATFSFTPGNCVQKLTLACKPRWI</sequence>
<feature type="coiled-coil region" evidence="1">
    <location>
        <begin position="130"/>
        <end position="199"/>
    </location>
</feature>
<feature type="signal peptide" evidence="3">
    <location>
        <begin position="1"/>
        <end position="23"/>
    </location>
</feature>
<feature type="region of interest" description="Disordered" evidence="2">
    <location>
        <begin position="63"/>
        <end position="83"/>
    </location>
</feature>
<organism evidence="5">
    <name type="scientific">Salpingoeca rosetta (strain ATCC 50818 / BSB-021)</name>
    <dbReference type="NCBI Taxonomy" id="946362"/>
    <lineage>
        <taxon>Eukaryota</taxon>
        <taxon>Choanoflagellata</taxon>
        <taxon>Craspedida</taxon>
        <taxon>Salpingoecidae</taxon>
        <taxon>Salpingoeca</taxon>
    </lineage>
</organism>